<feature type="compositionally biased region" description="Low complexity" evidence="4">
    <location>
        <begin position="26"/>
        <end position="66"/>
    </location>
</feature>
<gene>
    <name evidence="6" type="ORF">THAOC_03515</name>
</gene>
<evidence type="ECO:0000313" key="6">
    <source>
        <dbReference type="EMBL" id="EJK74788.1"/>
    </source>
</evidence>
<accession>K0T7P6</accession>
<feature type="domain" description="PPIase cyclophilin-type" evidence="5">
    <location>
        <begin position="108"/>
        <end position="244"/>
    </location>
</feature>
<dbReference type="SUPFAM" id="SSF50891">
    <property type="entry name" value="Cyclophilin-like"/>
    <property type="match status" value="1"/>
</dbReference>
<keyword evidence="2" id="KW-0697">Rotamase</keyword>
<dbReference type="InterPro" id="IPR029000">
    <property type="entry name" value="Cyclophilin-like_dom_sf"/>
</dbReference>
<dbReference type="EC" id="5.2.1.8" evidence="1"/>
<dbReference type="PROSITE" id="PS50072">
    <property type="entry name" value="CSA_PPIASE_2"/>
    <property type="match status" value="1"/>
</dbReference>
<dbReference type="Pfam" id="PF00160">
    <property type="entry name" value="Pro_isomerase"/>
    <property type="match status" value="1"/>
</dbReference>
<evidence type="ECO:0000313" key="7">
    <source>
        <dbReference type="Proteomes" id="UP000266841"/>
    </source>
</evidence>
<dbReference type="Proteomes" id="UP000266841">
    <property type="component" value="Unassembled WGS sequence"/>
</dbReference>
<proteinExistence type="predicted"/>
<organism evidence="6 7">
    <name type="scientific">Thalassiosira oceanica</name>
    <name type="common">Marine diatom</name>
    <dbReference type="NCBI Taxonomy" id="159749"/>
    <lineage>
        <taxon>Eukaryota</taxon>
        <taxon>Sar</taxon>
        <taxon>Stramenopiles</taxon>
        <taxon>Ochrophyta</taxon>
        <taxon>Bacillariophyta</taxon>
        <taxon>Coscinodiscophyceae</taxon>
        <taxon>Thalassiosirophycidae</taxon>
        <taxon>Thalassiosirales</taxon>
        <taxon>Thalassiosiraceae</taxon>
        <taxon>Thalassiosira</taxon>
    </lineage>
</organism>
<dbReference type="InterPro" id="IPR044665">
    <property type="entry name" value="E_coli_cyclophilin_A-like"/>
</dbReference>
<reference evidence="6 7" key="1">
    <citation type="journal article" date="2012" name="Genome Biol.">
        <title>Genome and low-iron response of an oceanic diatom adapted to chronic iron limitation.</title>
        <authorList>
            <person name="Lommer M."/>
            <person name="Specht M."/>
            <person name="Roy A.S."/>
            <person name="Kraemer L."/>
            <person name="Andreson R."/>
            <person name="Gutowska M.A."/>
            <person name="Wolf J."/>
            <person name="Bergner S.V."/>
            <person name="Schilhabel M.B."/>
            <person name="Klostermeier U.C."/>
            <person name="Beiko R.G."/>
            <person name="Rosenstiel P."/>
            <person name="Hippler M."/>
            <person name="Laroche J."/>
        </authorList>
    </citation>
    <scope>NUCLEOTIDE SEQUENCE [LARGE SCALE GENOMIC DNA]</scope>
    <source>
        <strain evidence="6 7">CCMP1005</strain>
    </source>
</reference>
<evidence type="ECO:0000256" key="1">
    <source>
        <dbReference type="ARBA" id="ARBA00013194"/>
    </source>
</evidence>
<name>K0T7P6_THAOC</name>
<dbReference type="InterPro" id="IPR002130">
    <property type="entry name" value="Cyclophilin-type_PPIase_dom"/>
</dbReference>
<evidence type="ECO:0000256" key="4">
    <source>
        <dbReference type="SAM" id="MobiDB-lite"/>
    </source>
</evidence>
<dbReference type="OrthoDB" id="423037at2759"/>
<sequence>RRRQGSPRGGVHKIAFFEDSDIAIDPSMSMSMPTRTTDTPTMNPTKSATTSSPESFSPTTSTPTLRRTSKPVTGSPSASPTAKHNAYEEGRLIEFTVENLDGVPGETGTFIVLTRPDWAPIGAGRFETLVGEGFFEECRVFRVLPDFIVIDGLGSFPVTSVTLPVHLNSAKAQFGINGDPEVQAKWNRNYLEDEPVAASNSRGTLTFANAGPGTRSTQLFINLNDKNTFLDERGFSLIGQVVEGKRFYSGYGETVNWDPSGEGPDQGLIQSKGNEYLQSSYPRLSGPIRSKGASYIENKFPLLDKFEICHVKRIDGMPTKVEKGREDR</sequence>
<keyword evidence="7" id="KW-1185">Reference proteome</keyword>
<feature type="region of interest" description="Disordered" evidence="4">
    <location>
        <begin position="24"/>
        <end position="86"/>
    </location>
</feature>
<keyword evidence="3" id="KW-0413">Isomerase</keyword>
<dbReference type="AlphaFoldDB" id="K0T7P6"/>
<feature type="compositionally biased region" description="Polar residues" evidence="4">
    <location>
        <begin position="72"/>
        <end position="82"/>
    </location>
</feature>
<evidence type="ECO:0000259" key="5">
    <source>
        <dbReference type="PROSITE" id="PS50072"/>
    </source>
</evidence>
<dbReference type="PANTHER" id="PTHR43246">
    <property type="entry name" value="PEPTIDYL-PROLYL CIS-TRANS ISOMERASE CYP38, CHLOROPLASTIC"/>
    <property type="match status" value="1"/>
</dbReference>
<dbReference type="EMBL" id="AGNL01003375">
    <property type="protein sequence ID" value="EJK74788.1"/>
    <property type="molecule type" value="Genomic_DNA"/>
</dbReference>
<protein>
    <recommendedName>
        <fullName evidence="1">peptidylprolyl isomerase</fullName>
        <ecNumber evidence="1">5.2.1.8</ecNumber>
    </recommendedName>
</protein>
<dbReference type="Gene3D" id="2.40.100.10">
    <property type="entry name" value="Cyclophilin-like"/>
    <property type="match status" value="1"/>
</dbReference>
<dbReference type="eggNOG" id="ENOG502S3DM">
    <property type="taxonomic scope" value="Eukaryota"/>
</dbReference>
<feature type="non-terminal residue" evidence="6">
    <location>
        <position position="1"/>
    </location>
</feature>
<comment type="caution">
    <text evidence="6">The sequence shown here is derived from an EMBL/GenBank/DDBJ whole genome shotgun (WGS) entry which is preliminary data.</text>
</comment>
<evidence type="ECO:0000256" key="3">
    <source>
        <dbReference type="ARBA" id="ARBA00023235"/>
    </source>
</evidence>
<dbReference type="GO" id="GO:0003755">
    <property type="term" value="F:peptidyl-prolyl cis-trans isomerase activity"/>
    <property type="evidence" value="ECO:0007669"/>
    <property type="project" value="UniProtKB-KW"/>
</dbReference>
<evidence type="ECO:0000256" key="2">
    <source>
        <dbReference type="ARBA" id="ARBA00023110"/>
    </source>
</evidence>